<dbReference type="Gene3D" id="3.40.50.1580">
    <property type="entry name" value="Nucleoside phosphorylase domain"/>
    <property type="match status" value="1"/>
</dbReference>
<dbReference type="PANTHER" id="PTHR46832">
    <property type="entry name" value="5'-METHYLTHIOADENOSINE/S-ADENOSYLHOMOCYSTEINE NUCLEOSIDASE"/>
    <property type="match status" value="1"/>
</dbReference>
<accession>A0A1G9PMR1</accession>
<dbReference type="InterPro" id="IPR010049">
    <property type="entry name" value="MTA_SAH_Nsdase"/>
</dbReference>
<evidence type="ECO:0000313" key="8">
    <source>
        <dbReference type="Proteomes" id="UP000199068"/>
    </source>
</evidence>
<dbReference type="Proteomes" id="UP000199068">
    <property type="component" value="Unassembled WGS sequence"/>
</dbReference>
<feature type="domain" description="Nucleoside phosphorylase" evidence="6">
    <location>
        <begin position="4"/>
        <end position="225"/>
    </location>
</feature>
<dbReference type="PANTHER" id="PTHR46832:SF1">
    <property type="entry name" value="5'-METHYLTHIOADENOSINE_S-ADENOSYLHOMOCYSTEINE NUCLEOSIDASE"/>
    <property type="match status" value="1"/>
</dbReference>
<dbReference type="GO" id="GO:0019284">
    <property type="term" value="P:L-methionine salvage from S-adenosylmethionine"/>
    <property type="evidence" value="ECO:0007669"/>
    <property type="project" value="TreeGrafter"/>
</dbReference>
<dbReference type="GO" id="GO:0008930">
    <property type="term" value="F:methylthioadenosine nucleosidase activity"/>
    <property type="evidence" value="ECO:0007669"/>
    <property type="project" value="InterPro"/>
</dbReference>
<sequence>MNIIGIIGAMPVEINLIKDNLKIIGEEEYAGFKFYICDKENIKVVLASCSIGKVNAASCTQILIDKFKATHIINTGIAGSLSESVKICDIVISNAVTHHDVRKSQMTNWFPFKEEFESDKFLIDVAIKAYKKIESIKFNYHIGKIVSGESFISDCNLRNLIIEEHSPHCVEMEGSAIGHVAYINNVPFLIIRSISDNADDNATNSIIDFEKISANNSALLVLNILDILDKAN</sequence>
<dbReference type="STRING" id="1121325.SAMN04515677_104431"/>
<evidence type="ECO:0000256" key="2">
    <source>
        <dbReference type="ARBA" id="ARBA00011974"/>
    </source>
</evidence>
<organism evidence="7 8">
    <name type="scientific">Romboutsia lituseburensis DSM 797</name>
    <dbReference type="NCBI Taxonomy" id="1121325"/>
    <lineage>
        <taxon>Bacteria</taxon>
        <taxon>Bacillati</taxon>
        <taxon>Bacillota</taxon>
        <taxon>Clostridia</taxon>
        <taxon>Peptostreptococcales</taxon>
        <taxon>Peptostreptococcaceae</taxon>
        <taxon>Romboutsia</taxon>
    </lineage>
</organism>
<evidence type="ECO:0000313" key="7">
    <source>
        <dbReference type="EMBL" id="SDM00118.1"/>
    </source>
</evidence>
<dbReference type="GO" id="GO:0005829">
    <property type="term" value="C:cytosol"/>
    <property type="evidence" value="ECO:0007669"/>
    <property type="project" value="TreeGrafter"/>
</dbReference>
<dbReference type="EC" id="3.2.2.9" evidence="2"/>
<keyword evidence="3" id="KW-0028">Amino-acid biosynthesis</keyword>
<keyword evidence="5" id="KW-0486">Methionine biosynthesis</keyword>
<gene>
    <name evidence="7" type="ORF">SAMN04515677_104431</name>
</gene>
<dbReference type="NCBIfam" id="TIGR01704">
    <property type="entry name" value="MTA_SAH-Nsdase"/>
    <property type="match status" value="1"/>
</dbReference>
<dbReference type="GO" id="GO:0019509">
    <property type="term" value="P:L-methionine salvage from methylthioadenosine"/>
    <property type="evidence" value="ECO:0007669"/>
    <property type="project" value="UniProtKB-UniPathway"/>
</dbReference>
<dbReference type="InterPro" id="IPR035994">
    <property type="entry name" value="Nucleoside_phosphorylase_sf"/>
</dbReference>
<dbReference type="UniPathway" id="UPA00904">
    <property type="reaction ID" value="UER00871"/>
</dbReference>
<name>A0A1G9PMR1_9FIRM</name>
<protein>
    <recommendedName>
        <fullName evidence="2">adenosylhomocysteine nucleosidase</fullName>
        <ecNumber evidence="2">3.2.2.9</ecNumber>
    </recommendedName>
</protein>
<comment type="pathway">
    <text evidence="1">Amino-acid biosynthesis; L-methionine biosynthesis via salvage pathway; S-methyl-5-thio-alpha-D-ribose 1-phosphate from S-methyl-5'-thioadenosine (hydrolase route): step 1/2.</text>
</comment>
<dbReference type="GO" id="GO:0008782">
    <property type="term" value="F:adenosylhomocysteine nucleosidase activity"/>
    <property type="evidence" value="ECO:0007669"/>
    <property type="project" value="UniProtKB-EC"/>
</dbReference>
<dbReference type="EMBL" id="FNGW01000004">
    <property type="protein sequence ID" value="SDM00118.1"/>
    <property type="molecule type" value="Genomic_DNA"/>
</dbReference>
<dbReference type="AlphaFoldDB" id="A0A1G9PMR1"/>
<proteinExistence type="predicted"/>
<keyword evidence="8" id="KW-1185">Reference proteome</keyword>
<evidence type="ECO:0000256" key="4">
    <source>
        <dbReference type="ARBA" id="ARBA00022801"/>
    </source>
</evidence>
<evidence type="ECO:0000259" key="6">
    <source>
        <dbReference type="Pfam" id="PF01048"/>
    </source>
</evidence>
<evidence type="ECO:0000256" key="1">
    <source>
        <dbReference type="ARBA" id="ARBA00004945"/>
    </source>
</evidence>
<dbReference type="InterPro" id="IPR000845">
    <property type="entry name" value="Nucleoside_phosphorylase_d"/>
</dbReference>
<evidence type="ECO:0000256" key="5">
    <source>
        <dbReference type="ARBA" id="ARBA00023167"/>
    </source>
</evidence>
<dbReference type="RefSeq" id="WP_092725872.1">
    <property type="nucleotide sequence ID" value="NZ_FNGW01000004.1"/>
</dbReference>
<reference evidence="7 8" key="1">
    <citation type="submission" date="2016-10" db="EMBL/GenBank/DDBJ databases">
        <authorList>
            <person name="de Groot N.N."/>
        </authorList>
    </citation>
    <scope>NUCLEOTIDE SEQUENCE [LARGE SCALE GENOMIC DNA]</scope>
    <source>
        <strain evidence="7 8">DSM 797</strain>
    </source>
</reference>
<evidence type="ECO:0000256" key="3">
    <source>
        <dbReference type="ARBA" id="ARBA00022605"/>
    </source>
</evidence>
<dbReference type="Pfam" id="PF01048">
    <property type="entry name" value="PNP_UDP_1"/>
    <property type="match status" value="1"/>
</dbReference>
<dbReference type="NCBIfam" id="NF004079">
    <property type="entry name" value="PRK05584.1"/>
    <property type="match status" value="1"/>
</dbReference>
<keyword evidence="4" id="KW-0378">Hydrolase</keyword>
<dbReference type="SUPFAM" id="SSF53167">
    <property type="entry name" value="Purine and uridine phosphorylases"/>
    <property type="match status" value="1"/>
</dbReference>
<dbReference type="GO" id="GO:0009164">
    <property type="term" value="P:nucleoside catabolic process"/>
    <property type="evidence" value="ECO:0007669"/>
    <property type="project" value="InterPro"/>
</dbReference>
<dbReference type="CDD" id="cd09008">
    <property type="entry name" value="MTAN"/>
    <property type="match status" value="1"/>
</dbReference>